<evidence type="ECO:0000313" key="3">
    <source>
        <dbReference type="Proteomes" id="UP000278792"/>
    </source>
</evidence>
<feature type="transmembrane region" description="Helical" evidence="1">
    <location>
        <begin position="59"/>
        <end position="77"/>
    </location>
</feature>
<keyword evidence="1" id="KW-0472">Membrane</keyword>
<keyword evidence="1" id="KW-1133">Transmembrane helix</keyword>
<feature type="non-terminal residue" evidence="2">
    <location>
        <position position="1"/>
    </location>
</feature>
<accession>A0A3N3DN76</accession>
<sequence>WFYLPVTVFSFLTSAALNYILIPSYGIVGAGFSSCIGYFIYSVLVQVFAWKYFSLRYKLITFLVYMFSFFWIIMIAYENYYI</sequence>
<evidence type="ECO:0000256" key="1">
    <source>
        <dbReference type="SAM" id="Phobius"/>
    </source>
</evidence>
<organism evidence="2 3">
    <name type="scientific">Vibrio ponticus</name>
    <dbReference type="NCBI Taxonomy" id="265668"/>
    <lineage>
        <taxon>Bacteria</taxon>
        <taxon>Pseudomonadati</taxon>
        <taxon>Pseudomonadota</taxon>
        <taxon>Gammaproteobacteria</taxon>
        <taxon>Vibrionales</taxon>
        <taxon>Vibrionaceae</taxon>
        <taxon>Vibrio</taxon>
    </lineage>
</organism>
<proteinExistence type="predicted"/>
<comment type="caution">
    <text evidence="2">The sequence shown here is derived from an EMBL/GenBank/DDBJ whole genome shotgun (WGS) entry which is preliminary data.</text>
</comment>
<dbReference type="Proteomes" id="UP000278792">
    <property type="component" value="Unassembled WGS sequence"/>
</dbReference>
<name>A0A3N3DN76_9VIBR</name>
<gene>
    <name evidence="2" type="ORF">EGH82_23665</name>
</gene>
<dbReference type="RefSeq" id="WP_185067101.1">
    <property type="nucleotide sequence ID" value="NZ_RKIK01000206.1"/>
</dbReference>
<dbReference type="AlphaFoldDB" id="A0A3N3DN76"/>
<reference evidence="2 3" key="1">
    <citation type="submission" date="2018-11" db="EMBL/GenBank/DDBJ databases">
        <title>Vibrio ponticus strain CAIM 1751 pathogenic for the snapper Lutjanus guttatus.</title>
        <authorList>
            <person name="Soto-Rodriguez S."/>
            <person name="Lozano-Olvera R."/>
            <person name="Gomez-Gil B."/>
        </authorList>
    </citation>
    <scope>NUCLEOTIDE SEQUENCE [LARGE SCALE GENOMIC DNA]</scope>
    <source>
        <strain evidence="2 3">CAIM 1751</strain>
    </source>
</reference>
<protein>
    <submittedName>
        <fullName evidence="2">Polysaccharide biosynthesis protein</fullName>
    </submittedName>
</protein>
<evidence type="ECO:0000313" key="2">
    <source>
        <dbReference type="EMBL" id="ROV55887.1"/>
    </source>
</evidence>
<keyword evidence="1" id="KW-0812">Transmembrane</keyword>
<dbReference type="EMBL" id="RKIK01000206">
    <property type="protein sequence ID" value="ROV55887.1"/>
    <property type="molecule type" value="Genomic_DNA"/>
</dbReference>